<evidence type="ECO:0000256" key="1">
    <source>
        <dbReference type="ARBA" id="ARBA00023002"/>
    </source>
</evidence>
<evidence type="ECO:0000313" key="3">
    <source>
        <dbReference type="EMBL" id="QEI09296.1"/>
    </source>
</evidence>
<dbReference type="GO" id="GO:0010181">
    <property type="term" value="F:FMN binding"/>
    <property type="evidence" value="ECO:0007669"/>
    <property type="project" value="TreeGrafter"/>
</dbReference>
<dbReference type="PROSITE" id="PS51318">
    <property type="entry name" value="TAT"/>
    <property type="match status" value="1"/>
</dbReference>
<dbReference type="EMBL" id="CP043046">
    <property type="protein sequence ID" value="QEI09296.1"/>
    <property type="molecule type" value="Genomic_DNA"/>
</dbReference>
<dbReference type="GO" id="GO:0009055">
    <property type="term" value="F:electron transfer activity"/>
    <property type="evidence" value="ECO:0007669"/>
    <property type="project" value="TreeGrafter"/>
</dbReference>
<reference evidence="3 4" key="1">
    <citation type="submission" date="2019-08" db="EMBL/GenBank/DDBJ databases">
        <title>Amphibian skin-associated Pigmentiphaga: genome sequence and occurrence across geography and hosts.</title>
        <authorList>
            <person name="Bletz M.C."/>
            <person name="Bunk B."/>
            <person name="Sproeer C."/>
            <person name="Biwer P."/>
            <person name="Reiter S."/>
            <person name="Rabemananjara F.C.E."/>
            <person name="Schulz S."/>
            <person name="Overmann J."/>
            <person name="Vences M."/>
        </authorList>
    </citation>
    <scope>NUCLEOTIDE SEQUENCE [LARGE SCALE GENOMIC DNA]</scope>
    <source>
        <strain evidence="3 4">Mada1488</strain>
    </source>
</reference>
<accession>A0A5C0B5R0</accession>
<dbReference type="RefSeq" id="WP_148819289.1">
    <property type="nucleotide sequence ID" value="NZ_CP043046.1"/>
</dbReference>
<keyword evidence="1" id="KW-0560">Oxidoreductase</keyword>
<dbReference type="Proteomes" id="UP000325161">
    <property type="component" value="Chromosome"/>
</dbReference>
<dbReference type="Gene3D" id="3.40.50.360">
    <property type="match status" value="1"/>
</dbReference>
<dbReference type="PANTHER" id="PTHR47307:SF1">
    <property type="entry name" value="GLUTATHIONE-REGULATED POTASSIUM-EFFLUX SYSTEM ANCILLARY PROTEIN KEFG"/>
    <property type="match status" value="1"/>
</dbReference>
<name>A0A5C0B5R0_9BURK</name>
<evidence type="ECO:0000259" key="2">
    <source>
        <dbReference type="Pfam" id="PF02525"/>
    </source>
</evidence>
<protein>
    <submittedName>
        <fullName evidence="3">NAD(P)H-dependent oxidoreductase</fullName>
    </submittedName>
</protein>
<dbReference type="InterPro" id="IPR006311">
    <property type="entry name" value="TAT_signal"/>
</dbReference>
<dbReference type="OrthoDB" id="9798454at2"/>
<dbReference type="InterPro" id="IPR003680">
    <property type="entry name" value="Flavodoxin_fold"/>
</dbReference>
<feature type="domain" description="Flavodoxin-like fold" evidence="2">
    <location>
        <begin position="57"/>
        <end position="217"/>
    </location>
</feature>
<dbReference type="InterPro" id="IPR046980">
    <property type="entry name" value="KefG/KefF"/>
</dbReference>
<dbReference type="AlphaFoldDB" id="A0A5C0B5R0"/>
<dbReference type="GO" id="GO:0003955">
    <property type="term" value="F:NAD(P)H dehydrogenase (quinone) activity"/>
    <property type="evidence" value="ECO:0007669"/>
    <property type="project" value="TreeGrafter"/>
</dbReference>
<dbReference type="PANTHER" id="PTHR47307">
    <property type="entry name" value="GLUTATHIONE-REGULATED POTASSIUM-EFFLUX SYSTEM ANCILLARY PROTEIN KEFG"/>
    <property type="match status" value="1"/>
</dbReference>
<dbReference type="Pfam" id="PF02525">
    <property type="entry name" value="Flavodoxin_2"/>
    <property type="match status" value="1"/>
</dbReference>
<keyword evidence="4" id="KW-1185">Reference proteome</keyword>
<gene>
    <name evidence="3" type="ORF">FXN63_13155</name>
</gene>
<dbReference type="SUPFAM" id="SSF52218">
    <property type="entry name" value="Flavoproteins"/>
    <property type="match status" value="1"/>
</dbReference>
<dbReference type="InterPro" id="IPR029039">
    <property type="entry name" value="Flavoprotein-like_sf"/>
</dbReference>
<evidence type="ECO:0000313" key="4">
    <source>
        <dbReference type="Proteomes" id="UP000325161"/>
    </source>
</evidence>
<organism evidence="3 4">
    <name type="scientific">Pigmentiphaga aceris</name>
    <dbReference type="NCBI Taxonomy" id="1940612"/>
    <lineage>
        <taxon>Bacteria</taxon>
        <taxon>Pseudomonadati</taxon>
        <taxon>Pseudomonadota</taxon>
        <taxon>Betaproteobacteria</taxon>
        <taxon>Burkholderiales</taxon>
        <taxon>Alcaligenaceae</taxon>
        <taxon>Pigmentiphaga</taxon>
    </lineage>
</organism>
<sequence>MNDEDKNLSDGSAAHDATQRTRRKILKAGTTVAAGAVIAPLLQSSNADAAPNTDGARTLILASHPYPERSVVNKALWEVAQKAPNASFRNMESVFGNKLSSFDRAAERKRYEQMERLVLIYPTHWFNLTPLLKAYLNDVWGAGAPPELRGKELLVVTTTGGSERDYSREGSLGFTIEEVLTPLRASANYTGMKFAKPLVFFGASGDSESLGRYQEALRARLA</sequence>
<dbReference type="KEGG" id="pacr:FXN63_13155"/>
<proteinExistence type="predicted"/>